<evidence type="ECO:0008006" key="4">
    <source>
        <dbReference type="Google" id="ProtNLM"/>
    </source>
</evidence>
<gene>
    <name evidence="2" type="ORF">SOCEGT47_038630</name>
</gene>
<dbReference type="NCBIfam" id="TIGR02243">
    <property type="entry name" value="putative baseplate assembly protein"/>
    <property type="match status" value="1"/>
</dbReference>
<feature type="region of interest" description="Disordered" evidence="1">
    <location>
        <begin position="297"/>
        <end position="319"/>
    </location>
</feature>
<evidence type="ECO:0000313" key="2">
    <source>
        <dbReference type="EMBL" id="AUX23340.1"/>
    </source>
</evidence>
<reference evidence="2 3" key="1">
    <citation type="submission" date="2015-09" db="EMBL/GenBank/DDBJ databases">
        <title>Sorangium comparison.</title>
        <authorList>
            <person name="Zaburannyi N."/>
            <person name="Bunk B."/>
            <person name="Overmann J."/>
            <person name="Mueller R."/>
        </authorList>
    </citation>
    <scope>NUCLEOTIDE SEQUENCE [LARGE SCALE GENOMIC DNA]</scope>
    <source>
        <strain evidence="2 3">So ceGT47</strain>
    </source>
</reference>
<proteinExistence type="predicted"/>
<protein>
    <recommendedName>
        <fullName evidence="4">Baseplate protein J-like domain-containing protein</fullName>
    </recommendedName>
</protein>
<accession>A0A4P2Q275</accession>
<evidence type="ECO:0000256" key="1">
    <source>
        <dbReference type="SAM" id="MobiDB-lite"/>
    </source>
</evidence>
<dbReference type="EMBL" id="CP012670">
    <property type="protein sequence ID" value="AUX23340.1"/>
    <property type="molecule type" value="Genomic_DNA"/>
</dbReference>
<dbReference type="RefSeq" id="WP_129348433.1">
    <property type="nucleotide sequence ID" value="NZ_CP012670.1"/>
</dbReference>
<feature type="compositionally biased region" description="Basic and acidic residues" evidence="1">
    <location>
        <begin position="306"/>
        <end position="319"/>
    </location>
</feature>
<dbReference type="OrthoDB" id="266253at2"/>
<organism evidence="2 3">
    <name type="scientific">Sorangium cellulosum</name>
    <name type="common">Polyangium cellulosum</name>
    <dbReference type="NCBI Taxonomy" id="56"/>
    <lineage>
        <taxon>Bacteria</taxon>
        <taxon>Pseudomonadati</taxon>
        <taxon>Myxococcota</taxon>
        <taxon>Polyangia</taxon>
        <taxon>Polyangiales</taxon>
        <taxon>Polyangiaceae</taxon>
        <taxon>Sorangium</taxon>
    </lineage>
</organism>
<evidence type="ECO:0000313" key="3">
    <source>
        <dbReference type="Proteomes" id="UP000295781"/>
    </source>
</evidence>
<name>A0A4P2Q275_SORCE</name>
<dbReference type="InterPro" id="IPR011749">
    <property type="entry name" value="CHP02243"/>
</dbReference>
<dbReference type="AlphaFoldDB" id="A0A4P2Q275"/>
<sequence length="858" mass="91075">MSATGCCEPAEPERDNPPGQPALRYRTGTWATFRAAMVARLPLQTVPPDREDGARPLQALTARDASDPTIALLDAAACALDVLTFYQERHLNEVFIGTATERVSLVQIARALGYEPSPGVAASGYLALTASPLSTGPVIVPAGAAVMALPEGNAPPPIFETSEAIEALAAYNALPVTKRKPLTPLATGDGWVWVSGVATRAQRGDGVLLYGADRDATPGSERWEFRRITSIEIDAARDQTKLVFERGLGDSRTPPPEQVLAVLIFRNRASLFGHNAPDWKTQSDQAQLTAWWSAGGTMSGVPTEGTDGRTRLLSRTHPDTKAPWPVTEWPRFALSEESAVKNGFVDLDREYAGIVPRSWVVLADPYNVEAYRVLRASPRSRVDFTLTAKVTRLKLEGERLDELDRRATTVWCEPDAFLRVGEPDTSAVTGATVTLNGVFSGLGDRMLSVYGPDASTGSPRGEVVKIVAASVADGLTTLTLDPPLAGAYLRDAVVLNANVARATHGQTAPSEVLGSGDAAQPLQRFVLKGKPLTHVSSPADPSGAEPALTVRVGGVAWSRVPYLHGQAPDALVYALRYASDGTTVVEFGDGITGARLPGGAENVVASYRTGLGLAGEVGPGRASLLTRKPAGIDGAMNPTAFSGGADPEGPDEIRRNAPTTVLTLDRLVSLQDYEDYARTFAGIGKALAVGIWAGQRRLVHLTVASASGKPLAPSDPVIVDLELSLRSYQDPMHRVVIDSYSARWFGVEARLLIDPAHRWEDVDAAARAALLSRFDFASRAFGQGVTPAEVVRVLTSVKGVRAVDLDGIFRVDDPTQAAPPGLVLEARGPQTSGGARQIAELLLVSTAASDVALTRMSE</sequence>
<dbReference type="Proteomes" id="UP000295781">
    <property type="component" value="Chromosome"/>
</dbReference>
<feature type="region of interest" description="Disordered" evidence="1">
    <location>
        <begin position="1"/>
        <end position="21"/>
    </location>
</feature>